<accession>L0EGR5</accession>
<keyword evidence="2" id="KW-1185">Reference proteome</keyword>
<dbReference type="AlphaFoldDB" id="L0EGR5"/>
<dbReference type="HOGENOM" id="CLU_3123705_0_0_9"/>
<organism evidence="1 2">
    <name type="scientific">Thermobacillus composti (strain DSM 18247 / JCM 13945 / KWC4)</name>
    <dbReference type="NCBI Taxonomy" id="717605"/>
    <lineage>
        <taxon>Bacteria</taxon>
        <taxon>Bacillati</taxon>
        <taxon>Bacillota</taxon>
        <taxon>Bacilli</taxon>
        <taxon>Bacillales</taxon>
        <taxon>Paenibacillaceae</taxon>
        <taxon>Thermobacillus</taxon>
    </lineage>
</organism>
<dbReference type="KEGG" id="tco:Theco_2782"/>
<evidence type="ECO:0000313" key="2">
    <source>
        <dbReference type="Proteomes" id="UP000010795"/>
    </source>
</evidence>
<proteinExistence type="predicted"/>
<dbReference type="EMBL" id="CP003255">
    <property type="protein sequence ID" value="AGA58871.1"/>
    <property type="molecule type" value="Genomic_DNA"/>
</dbReference>
<reference evidence="2" key="1">
    <citation type="submission" date="2012-01" db="EMBL/GenBank/DDBJ databases">
        <title>Complete sequence of chromosome of Thermobacillus composti KWC4.</title>
        <authorList>
            <person name="Lucas S."/>
            <person name="Han J."/>
            <person name="Lapidus A."/>
            <person name="Cheng J.-F."/>
            <person name="Goodwin L."/>
            <person name="Pitluck S."/>
            <person name="Peters L."/>
            <person name="Ovchinnikova G."/>
            <person name="Teshima H."/>
            <person name="Detter J.C."/>
            <person name="Han C."/>
            <person name="Tapia R."/>
            <person name="Land M."/>
            <person name="Hauser L."/>
            <person name="Kyrpides N."/>
            <person name="Ivanova N."/>
            <person name="Pagani I."/>
            <person name="Anderson I."/>
            <person name="Woyke T."/>
        </authorList>
    </citation>
    <scope>NUCLEOTIDE SEQUENCE [LARGE SCALE GENOMIC DNA]</scope>
    <source>
        <strain evidence="2">DSM 18247 / JCM 13945 / KWC4</strain>
    </source>
</reference>
<name>L0EGR5_THECK</name>
<evidence type="ECO:0000313" key="1">
    <source>
        <dbReference type="EMBL" id="AGA58871.1"/>
    </source>
</evidence>
<gene>
    <name evidence="1" type="ordered locus">Theco_2782</name>
</gene>
<protein>
    <submittedName>
        <fullName evidence="1">Uncharacterized protein</fullName>
    </submittedName>
</protein>
<sequence length="50" mass="5922">MKAMVRSAEPCAVRKQRMTKSRLIDRLFCRAYTISVDMSVRYDPDDIQIR</sequence>
<dbReference type="Proteomes" id="UP000010795">
    <property type="component" value="Chromosome"/>
</dbReference>